<evidence type="ECO:0000259" key="1">
    <source>
        <dbReference type="Pfam" id="PF01370"/>
    </source>
</evidence>
<dbReference type="Pfam" id="PF02397">
    <property type="entry name" value="Bac_transf"/>
    <property type="match status" value="1"/>
</dbReference>
<dbReference type="Gene3D" id="3.40.50.720">
    <property type="entry name" value="NAD(P)-binding Rossmann-like Domain"/>
    <property type="match status" value="1"/>
</dbReference>
<dbReference type="PANTHER" id="PTHR43238">
    <property type="entry name" value="GDP-L-FUCOSE SYNTHASE"/>
    <property type="match status" value="1"/>
</dbReference>
<sequence>MIQTNVIDAAHCNGVKKLLFLGSTCIYPKFAPQPLKEEYLLTGEFEPTNEPNAIAKLPVLRDKLTQLWNVLKGEMSLVGARPPLPREVEQYTEYDKQWFLVIPWCTGLW</sequence>
<dbReference type="SUPFAM" id="SSF51735">
    <property type="entry name" value="NAD(P)-binding Rossmann-fold domains"/>
    <property type="match status" value="1"/>
</dbReference>
<proteinExistence type="predicted"/>
<feature type="domain" description="NAD-dependent epimerase/dehydratase" evidence="1">
    <location>
        <begin position="2"/>
        <end position="58"/>
    </location>
</feature>
<dbReference type="Pfam" id="PF01370">
    <property type="entry name" value="Epimerase"/>
    <property type="match status" value="1"/>
</dbReference>
<dbReference type="InterPro" id="IPR003362">
    <property type="entry name" value="Bact_transf"/>
</dbReference>
<protein>
    <submittedName>
        <fullName evidence="3">Nucleoside-diphosphate-sugar epimerase</fullName>
    </submittedName>
</protein>
<keyword evidence="4" id="KW-1185">Reference proteome</keyword>
<name>A0ABT9VNK8_9BACI</name>
<dbReference type="InterPro" id="IPR001509">
    <property type="entry name" value="Epimerase_deHydtase"/>
</dbReference>
<evidence type="ECO:0000313" key="4">
    <source>
        <dbReference type="Proteomes" id="UP001225646"/>
    </source>
</evidence>
<dbReference type="Proteomes" id="UP001225646">
    <property type="component" value="Unassembled WGS sequence"/>
</dbReference>
<evidence type="ECO:0000313" key="3">
    <source>
        <dbReference type="EMBL" id="MDQ0162567.1"/>
    </source>
</evidence>
<evidence type="ECO:0000259" key="2">
    <source>
        <dbReference type="Pfam" id="PF02397"/>
    </source>
</evidence>
<accession>A0ABT9VNK8</accession>
<dbReference type="EMBL" id="JAUSTR010000005">
    <property type="protein sequence ID" value="MDQ0162567.1"/>
    <property type="molecule type" value="Genomic_DNA"/>
</dbReference>
<gene>
    <name evidence="3" type="ORF">J2S06_001644</name>
</gene>
<feature type="domain" description="Bacterial sugar transferase" evidence="2">
    <location>
        <begin position="62"/>
        <end position="109"/>
    </location>
</feature>
<reference evidence="3 4" key="1">
    <citation type="submission" date="2023-07" db="EMBL/GenBank/DDBJ databases">
        <title>Genomic Encyclopedia of Type Strains, Phase IV (KMG-IV): sequencing the most valuable type-strain genomes for metagenomic binning, comparative biology and taxonomic classification.</title>
        <authorList>
            <person name="Goeker M."/>
        </authorList>
    </citation>
    <scope>NUCLEOTIDE SEQUENCE [LARGE SCALE GENOMIC DNA]</scope>
    <source>
        <strain evidence="3 4">DSM 19092</strain>
    </source>
</reference>
<dbReference type="InterPro" id="IPR036291">
    <property type="entry name" value="NAD(P)-bd_dom_sf"/>
</dbReference>
<comment type="caution">
    <text evidence="3">The sequence shown here is derived from an EMBL/GenBank/DDBJ whole genome shotgun (WGS) entry which is preliminary data.</text>
</comment>
<dbReference type="PANTHER" id="PTHR43238:SF1">
    <property type="entry name" value="GDP-L-FUCOSE SYNTHASE"/>
    <property type="match status" value="1"/>
</dbReference>
<organism evidence="3 4">
    <name type="scientific">Aeribacillus alveayuensis</name>
    <dbReference type="NCBI Taxonomy" id="279215"/>
    <lineage>
        <taxon>Bacteria</taxon>
        <taxon>Bacillati</taxon>
        <taxon>Bacillota</taxon>
        <taxon>Bacilli</taxon>
        <taxon>Bacillales</taxon>
        <taxon>Bacillaceae</taxon>
        <taxon>Aeribacillus</taxon>
    </lineage>
</organism>